<dbReference type="Proteomes" id="UP000010433">
    <property type="component" value="Unassembled WGS sequence"/>
</dbReference>
<protein>
    <submittedName>
        <fullName evidence="6">Cyclic nucleotide-binding domain protein</fullName>
    </submittedName>
</protein>
<dbReference type="OrthoDB" id="1116216at2"/>
<organism evidence="6 7">
    <name type="scientific">Hoylesella saccharolytica F0055</name>
    <dbReference type="NCBI Taxonomy" id="1127699"/>
    <lineage>
        <taxon>Bacteria</taxon>
        <taxon>Pseudomonadati</taxon>
        <taxon>Bacteroidota</taxon>
        <taxon>Bacteroidia</taxon>
        <taxon>Bacteroidales</taxon>
        <taxon>Prevotellaceae</taxon>
        <taxon>Hoylesella</taxon>
    </lineage>
</organism>
<feature type="domain" description="Cyclic nucleotide-binding" evidence="4">
    <location>
        <begin position="14"/>
        <end position="120"/>
    </location>
</feature>
<keyword evidence="3" id="KW-0804">Transcription</keyword>
<evidence type="ECO:0000313" key="6">
    <source>
        <dbReference type="EMBL" id="EKX97517.1"/>
    </source>
</evidence>
<dbReference type="Pfam" id="PF13545">
    <property type="entry name" value="HTH_Crp_2"/>
    <property type="match status" value="1"/>
</dbReference>
<dbReference type="Gene3D" id="2.60.120.10">
    <property type="entry name" value="Jelly Rolls"/>
    <property type="match status" value="1"/>
</dbReference>
<accession>L1N2F1</accession>
<dbReference type="SMART" id="SM00419">
    <property type="entry name" value="HTH_CRP"/>
    <property type="match status" value="1"/>
</dbReference>
<sequence>MEWKILETLSHCSLFSGISLQQLEEMVDHINCKVVKFDKKDIYILAGMPYRHADIILDGKMVARMVSLSGKSVEVSKLYSGDMVAPAFLFAQNNIMPVSVETEEDTKILRMSPEEFGRLIDTNTVVRHNFIRILSDIDVFLTKKMRILSLFTVREKVSYFIKEAARKQDSNVVVLDKSRQEIAESFGIQKFSLLRTMSELSAAGAIRVEGKKITILDNSKLGG</sequence>
<evidence type="ECO:0000256" key="1">
    <source>
        <dbReference type="ARBA" id="ARBA00023015"/>
    </source>
</evidence>
<dbReference type="HOGENOM" id="CLU_075053_4_1_10"/>
<dbReference type="GO" id="GO:0006355">
    <property type="term" value="P:regulation of DNA-templated transcription"/>
    <property type="evidence" value="ECO:0007669"/>
    <property type="project" value="InterPro"/>
</dbReference>
<dbReference type="PROSITE" id="PS51063">
    <property type="entry name" value="HTH_CRP_2"/>
    <property type="match status" value="1"/>
</dbReference>
<dbReference type="InterPro" id="IPR000595">
    <property type="entry name" value="cNMP-bd_dom"/>
</dbReference>
<dbReference type="InterPro" id="IPR036390">
    <property type="entry name" value="WH_DNA-bd_sf"/>
</dbReference>
<gene>
    <name evidence="6" type="ORF">HMPREF9151_02115</name>
</gene>
<keyword evidence="1" id="KW-0805">Transcription regulation</keyword>
<feature type="domain" description="HTH crp-type" evidence="5">
    <location>
        <begin position="151"/>
        <end position="219"/>
    </location>
</feature>
<comment type="caution">
    <text evidence="6">The sequence shown here is derived from an EMBL/GenBank/DDBJ whole genome shotgun (WGS) entry which is preliminary data.</text>
</comment>
<keyword evidence="7" id="KW-1185">Reference proteome</keyword>
<reference evidence="6 7" key="1">
    <citation type="submission" date="2012-05" db="EMBL/GenBank/DDBJ databases">
        <authorList>
            <person name="Weinstock G."/>
            <person name="Sodergren E."/>
            <person name="Lobos E.A."/>
            <person name="Fulton L."/>
            <person name="Fulton R."/>
            <person name="Courtney L."/>
            <person name="Fronick C."/>
            <person name="O'Laughlin M."/>
            <person name="Godfrey J."/>
            <person name="Wilson R.M."/>
            <person name="Miner T."/>
            <person name="Farmer C."/>
            <person name="Delehaunty K."/>
            <person name="Cordes M."/>
            <person name="Minx P."/>
            <person name="Tomlinson C."/>
            <person name="Chen J."/>
            <person name="Wollam A."/>
            <person name="Pepin K.H."/>
            <person name="Bhonagiri V."/>
            <person name="Zhang X."/>
            <person name="Suruliraj S."/>
            <person name="Warren W."/>
            <person name="Mitreva M."/>
            <person name="Mardis E.R."/>
            <person name="Wilson R.K."/>
        </authorList>
    </citation>
    <scope>NUCLEOTIDE SEQUENCE [LARGE SCALE GENOMIC DNA]</scope>
    <source>
        <strain evidence="6 7">F0055</strain>
    </source>
</reference>
<evidence type="ECO:0000313" key="7">
    <source>
        <dbReference type="Proteomes" id="UP000010433"/>
    </source>
</evidence>
<dbReference type="STRING" id="1127699.HMPREF9151_02115"/>
<dbReference type="InterPro" id="IPR018490">
    <property type="entry name" value="cNMP-bd_dom_sf"/>
</dbReference>
<dbReference type="SUPFAM" id="SSF51206">
    <property type="entry name" value="cAMP-binding domain-like"/>
    <property type="match status" value="1"/>
</dbReference>
<keyword evidence="2" id="KW-0238">DNA-binding</keyword>
<dbReference type="SUPFAM" id="SSF46785">
    <property type="entry name" value="Winged helix' DNA-binding domain"/>
    <property type="match status" value="1"/>
</dbReference>
<evidence type="ECO:0000256" key="3">
    <source>
        <dbReference type="ARBA" id="ARBA00023163"/>
    </source>
</evidence>
<dbReference type="PROSITE" id="PS50042">
    <property type="entry name" value="CNMP_BINDING_3"/>
    <property type="match status" value="1"/>
</dbReference>
<dbReference type="SMART" id="SM00100">
    <property type="entry name" value="cNMP"/>
    <property type="match status" value="1"/>
</dbReference>
<dbReference type="PATRIC" id="fig|1127699.3.peg.1931"/>
<dbReference type="AlphaFoldDB" id="L1N2F1"/>
<dbReference type="Pfam" id="PF00027">
    <property type="entry name" value="cNMP_binding"/>
    <property type="match status" value="1"/>
</dbReference>
<name>L1N2F1_9BACT</name>
<evidence type="ECO:0000256" key="2">
    <source>
        <dbReference type="ARBA" id="ARBA00023125"/>
    </source>
</evidence>
<dbReference type="InterPro" id="IPR012318">
    <property type="entry name" value="HTH_CRP"/>
</dbReference>
<dbReference type="RefSeq" id="WP_009160976.1">
    <property type="nucleotide sequence ID" value="NZ_KB290959.1"/>
</dbReference>
<evidence type="ECO:0000259" key="5">
    <source>
        <dbReference type="PROSITE" id="PS51063"/>
    </source>
</evidence>
<dbReference type="CDD" id="cd00038">
    <property type="entry name" value="CAP_ED"/>
    <property type="match status" value="1"/>
</dbReference>
<evidence type="ECO:0000259" key="4">
    <source>
        <dbReference type="PROSITE" id="PS50042"/>
    </source>
</evidence>
<dbReference type="InterPro" id="IPR014710">
    <property type="entry name" value="RmlC-like_jellyroll"/>
</dbReference>
<dbReference type="EMBL" id="AMEP01000138">
    <property type="protein sequence ID" value="EKX97517.1"/>
    <property type="molecule type" value="Genomic_DNA"/>
</dbReference>
<proteinExistence type="predicted"/>
<dbReference type="GO" id="GO:0003677">
    <property type="term" value="F:DNA binding"/>
    <property type="evidence" value="ECO:0007669"/>
    <property type="project" value="UniProtKB-KW"/>
</dbReference>